<dbReference type="PANTHER" id="PTHR31115:SF12">
    <property type="entry name" value="SERINE_ARGININE REPETITIVE MATRIX PROTEIN 2"/>
    <property type="match status" value="1"/>
</dbReference>
<evidence type="ECO:0000256" key="1">
    <source>
        <dbReference type="SAM" id="MobiDB-lite"/>
    </source>
</evidence>
<evidence type="ECO:0000313" key="2">
    <source>
        <dbReference type="EMBL" id="KAH0744721.1"/>
    </source>
</evidence>
<feature type="region of interest" description="Disordered" evidence="1">
    <location>
        <begin position="204"/>
        <end position="307"/>
    </location>
</feature>
<feature type="region of interest" description="Disordered" evidence="1">
    <location>
        <begin position="1107"/>
        <end position="1181"/>
    </location>
</feature>
<sequence length="1321" mass="144287">MSVSSRFDLSSNSPDRPLYVSGQRGSYASASLDRSASFRENMENPILSSLPNTTRSTSTITQTDVTNFFQCLRFDPKAMVTEHKLNRHSDFKRLTGLTLGMPVEDSPVVSSKGKLSSSPFPEEARRLKAGLRESCTKARERVKIFTESLSVINKCFPSIPSRKRSRSDILSNERPNVLYSSDRSVSGAGIGKIGTQSGYEFELQKSEKRTKNAVPNKRTRTSMVDLRPEVQASTPSRQSGIMDRDREILRLPNSSTVHGEDRTSSIAVEGWEKSKMKKKRSGIKPDTTGSSSPSKPMDGHREPKQGLPSRLIADGRLRFSDTHGFRPGAAPGSTGTGKADGVSQQVPLGMRSSMSKVDQENSLHLIDRRDQQPIGSEKERVKIRAIKNKTKTAARENFITATPSSTKVNSVARAPRSVSGVAPKLSAVVQQAAAANDWETSPCTSRLPSTVGAGNRKRTSSMRSSSPPVAQWASQRPQKISRPARRANFPIVPNNDENPSLDSTSDALSNERRLCGSSPQQVKLKSDHFSSAASESEESGAAEIKSKDKSNRSDEVDEKSGPHVQKMSLLLPPRKSKRASGEDHGDGIRRQGRTGRGFTATRNPMTLMVEKLGNVGTAKQLRSSRHGLDKTESKAGRPPTRKLADRKAYKRQKQATMNAATDFLVGSDDGHEELLAAASAVTNTAQALSSSFWKQMEPLYRFISEIDTTFLRQQVNHETNLTGPVSDPFDADGSSLVPNGFGLTEFGGDTNETRSLESTVDHVASGKSKHKDISLYQRVMAALIPEDLYCSGNEDLNSDGYRSGFEMEMNLESDTSCAQILYGSETSKYPASNGYITNSSVGPFDNSEQVMDCNNVTSASDMGGFLNYDHSQKCLLPQQRTLPGFVCSEYQYNEMSIDEKLLLEIHCIGIYPQLESDLPHAADEEISMDASRLNEKHQEMVSKKKEMLGKLLNSAAETREIQEKEFEQHALDKLVEMAYEKYMRCWGPNVHGAKSASGKMAKQAALALVKRTLDRCIEFEETGKSCFREPLYKDMFLSAISRLSDGQTDSNTDSEAAKSYFSPQQSPSLNQDILYEANLYSEASRVKRRELEDVLGTSIAASSGALSGVGCSLSSSAKGKRSERDREGKGNGREASSRGGSIKIGRPASSNVKGERKPKTKSKLKTTQLSTSVNGLLGKMSGQPKAAASSIVNSSDISASGTGKDKNDYDLDELEDPIDLSGLQLPGMDVLGAPDDFDGQGQDIGSWLNIDDDGLQDNDFLGLQIPMDDLSELNMMDINSQGIVNIKARQNAPQIPSSRDNCEGNLLTRLAFGVHPVEVAF</sequence>
<dbReference type="InterPro" id="IPR019340">
    <property type="entry name" value="Histone_AcTrfase_su3"/>
</dbReference>
<accession>A0ABQ7UEI6</accession>
<feature type="region of interest" description="Disordered" evidence="1">
    <location>
        <begin position="1191"/>
        <end position="1210"/>
    </location>
</feature>
<feature type="region of interest" description="Disordered" evidence="1">
    <location>
        <begin position="320"/>
        <end position="344"/>
    </location>
</feature>
<feature type="region of interest" description="Disordered" evidence="1">
    <location>
        <begin position="619"/>
        <end position="648"/>
    </location>
</feature>
<dbReference type="EMBL" id="JAIVGD010000023">
    <property type="protein sequence ID" value="KAH0744721.1"/>
    <property type="molecule type" value="Genomic_DNA"/>
</dbReference>
<feature type="compositionally biased region" description="Polar residues" evidence="1">
    <location>
        <begin position="1"/>
        <end position="14"/>
    </location>
</feature>
<keyword evidence="3" id="KW-1185">Reference proteome</keyword>
<feature type="region of interest" description="Disordered" evidence="1">
    <location>
        <begin position="1"/>
        <end position="24"/>
    </location>
</feature>
<feature type="compositionally biased region" description="Basic and acidic residues" evidence="1">
    <location>
        <begin position="626"/>
        <end position="635"/>
    </location>
</feature>
<gene>
    <name evidence="2" type="ORF">KY290_032714</name>
</gene>
<evidence type="ECO:0000313" key="3">
    <source>
        <dbReference type="Proteomes" id="UP000826656"/>
    </source>
</evidence>
<feature type="compositionally biased region" description="Polar residues" evidence="1">
    <location>
        <begin position="461"/>
        <end position="478"/>
    </location>
</feature>
<dbReference type="PANTHER" id="PTHR31115">
    <property type="entry name" value="OS05G0107300 PROTEIN"/>
    <property type="match status" value="1"/>
</dbReference>
<feature type="region of interest" description="Disordered" evidence="1">
    <location>
        <begin position="434"/>
        <end position="602"/>
    </location>
</feature>
<feature type="compositionally biased region" description="Polar residues" evidence="1">
    <location>
        <begin position="438"/>
        <end position="448"/>
    </location>
</feature>
<feature type="region of interest" description="Disordered" evidence="1">
    <location>
        <begin position="1047"/>
        <end position="1066"/>
    </location>
</feature>
<name>A0ABQ7UEI6_SOLTU</name>
<feature type="compositionally biased region" description="Basic and acidic residues" evidence="1">
    <location>
        <begin position="1120"/>
        <end position="1136"/>
    </location>
</feature>
<feature type="compositionally biased region" description="Polar residues" evidence="1">
    <location>
        <begin position="495"/>
        <end position="508"/>
    </location>
</feature>
<feature type="compositionally biased region" description="Low complexity" evidence="1">
    <location>
        <begin position="1191"/>
        <end position="1200"/>
    </location>
</feature>
<feature type="compositionally biased region" description="Basic and acidic residues" evidence="1">
    <location>
        <begin position="544"/>
        <end position="561"/>
    </location>
</feature>
<proteinExistence type="predicted"/>
<organism evidence="2 3">
    <name type="scientific">Solanum tuberosum</name>
    <name type="common">Potato</name>
    <dbReference type="NCBI Taxonomy" id="4113"/>
    <lineage>
        <taxon>Eukaryota</taxon>
        <taxon>Viridiplantae</taxon>
        <taxon>Streptophyta</taxon>
        <taxon>Embryophyta</taxon>
        <taxon>Tracheophyta</taxon>
        <taxon>Spermatophyta</taxon>
        <taxon>Magnoliopsida</taxon>
        <taxon>eudicotyledons</taxon>
        <taxon>Gunneridae</taxon>
        <taxon>Pentapetalae</taxon>
        <taxon>asterids</taxon>
        <taxon>lamiids</taxon>
        <taxon>Solanales</taxon>
        <taxon>Solanaceae</taxon>
        <taxon>Solanoideae</taxon>
        <taxon>Solaneae</taxon>
        <taxon>Solanum</taxon>
    </lineage>
</organism>
<reference evidence="2 3" key="1">
    <citation type="journal article" date="2021" name="bioRxiv">
        <title>Chromosome-scale and haplotype-resolved genome assembly of a tetraploid potato cultivar.</title>
        <authorList>
            <person name="Sun H."/>
            <person name="Jiao W.-B."/>
            <person name="Krause K."/>
            <person name="Campoy J.A."/>
            <person name="Goel M."/>
            <person name="Folz-Donahue K."/>
            <person name="Kukat C."/>
            <person name="Huettel B."/>
            <person name="Schneeberger K."/>
        </authorList>
    </citation>
    <scope>NUCLEOTIDE SEQUENCE [LARGE SCALE GENOMIC DNA]</scope>
    <source>
        <strain evidence="2">SolTubOtavaFocal</strain>
        <tissue evidence="2">Leaves</tissue>
    </source>
</reference>
<protein>
    <submittedName>
        <fullName evidence="2">Uncharacterized protein</fullName>
    </submittedName>
</protein>
<comment type="caution">
    <text evidence="2">The sequence shown here is derived from an EMBL/GenBank/DDBJ whole genome shotgun (WGS) entry which is preliminary data.</text>
</comment>
<dbReference type="Pfam" id="PF10198">
    <property type="entry name" value="Ada3"/>
    <property type="match status" value="1"/>
</dbReference>
<dbReference type="Proteomes" id="UP000826656">
    <property type="component" value="Unassembled WGS sequence"/>
</dbReference>
<feature type="compositionally biased region" description="Basic and acidic residues" evidence="1">
    <location>
        <begin position="579"/>
        <end position="589"/>
    </location>
</feature>